<reference evidence="1" key="2">
    <citation type="journal article" date="2015" name="Fish Shellfish Immunol.">
        <title>Early steps in the European eel (Anguilla anguilla)-Vibrio vulnificus interaction in the gills: Role of the RtxA13 toxin.</title>
        <authorList>
            <person name="Callol A."/>
            <person name="Pajuelo D."/>
            <person name="Ebbesson L."/>
            <person name="Teles M."/>
            <person name="MacKenzie S."/>
            <person name="Amaro C."/>
        </authorList>
    </citation>
    <scope>NUCLEOTIDE SEQUENCE</scope>
</reference>
<protein>
    <submittedName>
        <fullName evidence="1">Uncharacterized protein</fullName>
    </submittedName>
</protein>
<name>A0A0E9TV45_ANGAN</name>
<organism evidence="1">
    <name type="scientific">Anguilla anguilla</name>
    <name type="common">European freshwater eel</name>
    <name type="synonym">Muraena anguilla</name>
    <dbReference type="NCBI Taxonomy" id="7936"/>
    <lineage>
        <taxon>Eukaryota</taxon>
        <taxon>Metazoa</taxon>
        <taxon>Chordata</taxon>
        <taxon>Craniata</taxon>
        <taxon>Vertebrata</taxon>
        <taxon>Euteleostomi</taxon>
        <taxon>Actinopterygii</taxon>
        <taxon>Neopterygii</taxon>
        <taxon>Teleostei</taxon>
        <taxon>Anguilliformes</taxon>
        <taxon>Anguillidae</taxon>
        <taxon>Anguilla</taxon>
    </lineage>
</organism>
<dbReference type="AlphaFoldDB" id="A0A0E9TV45"/>
<sequence>MGLQAGLPLTKAAEWLRSDRPF</sequence>
<accession>A0A0E9TV45</accession>
<dbReference type="EMBL" id="GBXM01051974">
    <property type="protein sequence ID" value="JAH56603.1"/>
    <property type="molecule type" value="Transcribed_RNA"/>
</dbReference>
<reference evidence="1" key="1">
    <citation type="submission" date="2014-11" db="EMBL/GenBank/DDBJ databases">
        <authorList>
            <person name="Amaro Gonzalez C."/>
        </authorList>
    </citation>
    <scope>NUCLEOTIDE SEQUENCE</scope>
</reference>
<proteinExistence type="predicted"/>
<evidence type="ECO:0000313" key="1">
    <source>
        <dbReference type="EMBL" id="JAH56603.1"/>
    </source>
</evidence>